<dbReference type="EMBL" id="FNGO01000031">
    <property type="protein sequence ID" value="SDM38525.1"/>
    <property type="molecule type" value="Genomic_DNA"/>
</dbReference>
<evidence type="ECO:0000256" key="1">
    <source>
        <dbReference type="ARBA" id="ARBA00006056"/>
    </source>
</evidence>
<evidence type="ECO:0000256" key="2">
    <source>
        <dbReference type="ARBA" id="ARBA00023002"/>
    </source>
</evidence>
<dbReference type="AlphaFoldDB" id="A0A1G9SUK0"/>
<dbReference type="PANTHER" id="PTHR11091">
    <property type="entry name" value="OXIDOREDUCTASE-RELATED"/>
    <property type="match status" value="1"/>
</dbReference>
<protein>
    <submittedName>
        <fullName evidence="3">Malate/lactate/ureidoglycolate dehydrogenase, LDH2 family</fullName>
    </submittedName>
</protein>
<sequence length="359" mass="39259">MNDDSIIKVNHSRLAEFSQEMLKAAGLEENGAEIAASSLIEANLMGIDTHGVMRLPIYCRRLKENMVNPNPEIEFEKRSPATGMIDGKNGQGQIVGHKATEKVIGLAREEGAGFVGVKMSNHFGIAGFFSRRIIKEDQIGIVFSNAPSCLVPFGGGEPYFGTNPISVGFPTGKNFDIIIDMATSRVAMGKIIMAEKNNQQIPEDWAIDQNGTPTTDPREAKKGGLLPAGGPKGSALALMVSIFTGVLTGAKWGEHLRSMFKNFEEPQNFGHFFGAFDIESFISSAEYYERINSLVDEIKSIPPAAGFEEVKLPGEIEAEEKKKRIEQGIPLKKEIAGELKKLNKRLKAGMELFPDENEL</sequence>
<name>A0A1G9SUK0_9FIRM</name>
<keyword evidence="4" id="KW-1185">Reference proteome</keyword>
<evidence type="ECO:0000313" key="4">
    <source>
        <dbReference type="Proteomes" id="UP000199476"/>
    </source>
</evidence>
<dbReference type="Gene3D" id="1.10.1530.10">
    <property type="match status" value="1"/>
</dbReference>
<dbReference type="InterPro" id="IPR043144">
    <property type="entry name" value="Mal/L-sulf/L-lact_DH-like_ah"/>
</dbReference>
<dbReference type="InterPro" id="IPR003767">
    <property type="entry name" value="Malate/L-lactate_DH-like"/>
</dbReference>
<dbReference type="Proteomes" id="UP000199476">
    <property type="component" value="Unassembled WGS sequence"/>
</dbReference>
<dbReference type="InterPro" id="IPR043143">
    <property type="entry name" value="Mal/L-sulf/L-lact_DH-like_NADP"/>
</dbReference>
<dbReference type="Gene3D" id="3.30.1370.60">
    <property type="entry name" value="Hypothetical oxidoreductase yiak, domain 2"/>
    <property type="match status" value="1"/>
</dbReference>
<dbReference type="Pfam" id="PF02615">
    <property type="entry name" value="Ldh_2"/>
    <property type="match status" value="1"/>
</dbReference>
<dbReference type="InterPro" id="IPR036111">
    <property type="entry name" value="Mal/L-sulfo/L-lacto_DH-like_sf"/>
</dbReference>
<dbReference type="STRING" id="321763.SAMN04488692_1312"/>
<proteinExistence type="inferred from homology"/>
<organism evidence="3 4">
    <name type="scientific">Halarsenatibacter silvermanii</name>
    <dbReference type="NCBI Taxonomy" id="321763"/>
    <lineage>
        <taxon>Bacteria</taxon>
        <taxon>Bacillati</taxon>
        <taxon>Bacillota</taxon>
        <taxon>Clostridia</taxon>
        <taxon>Halanaerobiales</taxon>
        <taxon>Halarsenatibacteraceae</taxon>
        <taxon>Halarsenatibacter</taxon>
    </lineage>
</organism>
<dbReference type="RefSeq" id="WP_089762030.1">
    <property type="nucleotide sequence ID" value="NZ_FNGO01000031.1"/>
</dbReference>
<dbReference type="GO" id="GO:0016491">
    <property type="term" value="F:oxidoreductase activity"/>
    <property type="evidence" value="ECO:0007669"/>
    <property type="project" value="UniProtKB-KW"/>
</dbReference>
<reference evidence="3 4" key="1">
    <citation type="submission" date="2016-10" db="EMBL/GenBank/DDBJ databases">
        <authorList>
            <person name="de Groot N.N."/>
        </authorList>
    </citation>
    <scope>NUCLEOTIDE SEQUENCE [LARGE SCALE GENOMIC DNA]</scope>
    <source>
        <strain evidence="3 4">SLAS-1</strain>
    </source>
</reference>
<dbReference type="SUPFAM" id="SSF89733">
    <property type="entry name" value="L-sulfolactate dehydrogenase-like"/>
    <property type="match status" value="1"/>
</dbReference>
<dbReference type="OrthoDB" id="9769447at2"/>
<keyword evidence="2" id="KW-0560">Oxidoreductase</keyword>
<evidence type="ECO:0000313" key="3">
    <source>
        <dbReference type="EMBL" id="SDM38525.1"/>
    </source>
</evidence>
<accession>A0A1G9SUK0</accession>
<dbReference type="PANTHER" id="PTHR11091:SF0">
    <property type="entry name" value="MALATE DEHYDROGENASE"/>
    <property type="match status" value="1"/>
</dbReference>
<gene>
    <name evidence="3" type="ORF">SAMN04488692_1312</name>
</gene>
<comment type="similarity">
    <text evidence="1">Belongs to the LDH2/MDH2 oxidoreductase family.</text>
</comment>